<keyword evidence="6 11" id="KW-0547">Nucleotide-binding</keyword>
<dbReference type="AlphaFoldDB" id="A0A0S8JLK6"/>
<evidence type="ECO:0000256" key="8">
    <source>
        <dbReference type="ARBA" id="ARBA00022917"/>
    </source>
</evidence>
<evidence type="ECO:0000313" key="16">
    <source>
        <dbReference type="Proteomes" id="UP000051035"/>
    </source>
</evidence>
<dbReference type="GO" id="GO:0005524">
    <property type="term" value="F:ATP binding"/>
    <property type="evidence" value="ECO:0007669"/>
    <property type="project" value="UniProtKB-UniRule"/>
</dbReference>
<dbReference type="InterPro" id="IPR005148">
    <property type="entry name" value="Arg-tRNA-synth_N"/>
</dbReference>
<organism evidence="15 16">
    <name type="scientific">candidate division TA06 bacterium SM1_40</name>
    <dbReference type="NCBI Taxonomy" id="1703773"/>
    <lineage>
        <taxon>Bacteria</taxon>
        <taxon>Bacteria division TA06</taxon>
    </lineage>
</organism>
<dbReference type="PANTHER" id="PTHR11956:SF5">
    <property type="entry name" value="ARGININE--TRNA LIGASE, CYTOPLASMIC"/>
    <property type="match status" value="1"/>
</dbReference>
<dbReference type="PRINTS" id="PR01038">
    <property type="entry name" value="TRNASYNTHARG"/>
</dbReference>
<protein>
    <recommendedName>
        <fullName evidence="11">Arginine--tRNA ligase</fullName>
        <ecNumber evidence="11">6.1.1.19</ecNumber>
    </recommendedName>
    <alternativeName>
        <fullName evidence="11">Arginyl-tRNA synthetase</fullName>
        <shortName evidence="11">ArgRS</shortName>
    </alternativeName>
</protein>
<dbReference type="PANTHER" id="PTHR11956">
    <property type="entry name" value="ARGINYL-TRNA SYNTHETASE"/>
    <property type="match status" value="1"/>
</dbReference>
<dbReference type="InterPro" id="IPR036695">
    <property type="entry name" value="Arg-tRNA-synth_N_sf"/>
</dbReference>
<sequence length="547" mass="60965">MAVKTALREIVFDAICQLGIAAEDVPPFDIDVSRVEEHGDFTTNVAFLIAPGLGLTPREAASRIATFATGRNPVARAEAAGAGFVNLFLDRSWLSELVKTIDREGEGYGAWDFGRGTTVLLEYVSSNPTGPLTVGHGRQAVLGESLACILERCGYDVTREYYFNNMGAQMRLLAESVYCRYRQVMGEEAVFPEGGYEGEYIVDIAREIRGQRGGHLTDGDLELFKRDAEAAIFRNIRSTLARLGIVFDVFYNENSLHDSGKLTEVLNELAGKDLTYEKDGALWFKATDLGEENDRVVVKGTGEPTYLLPDIAYHREKYNRGFSTMIDVLGADHHGQVPYVLAGIRALDLDAERLKVLLHQFVTLVSEGKRIRMSTRKAAFVTLDELIDEVGVDAVKFFFLLRKASAHLDFDIELAKRESDENPVYYVQYAHARISSILQHAGRVGVEVVPGSSADLSLLTEPEETILIKWMARFPDIVRRSAETLEPHRIPFYLMDLAAHFHNYYHRHRVVTDEALLTQARVVLVKCVAQVLRNGLSLIGVSAPESM</sequence>
<dbReference type="HAMAP" id="MF_00123">
    <property type="entry name" value="Arg_tRNA_synth"/>
    <property type="match status" value="1"/>
</dbReference>
<evidence type="ECO:0000256" key="3">
    <source>
        <dbReference type="ARBA" id="ARBA00011245"/>
    </source>
</evidence>
<gene>
    <name evidence="11" type="primary">argS</name>
    <name evidence="15" type="ORF">AMJ71_03600</name>
</gene>
<dbReference type="SUPFAM" id="SSF52374">
    <property type="entry name" value="Nucleotidylyl transferase"/>
    <property type="match status" value="1"/>
</dbReference>
<dbReference type="InterPro" id="IPR014729">
    <property type="entry name" value="Rossmann-like_a/b/a_fold"/>
</dbReference>
<dbReference type="CDD" id="cd07956">
    <property type="entry name" value="Anticodon_Ia_Arg"/>
    <property type="match status" value="1"/>
</dbReference>
<dbReference type="SMART" id="SM00836">
    <property type="entry name" value="DALR_1"/>
    <property type="match status" value="1"/>
</dbReference>
<dbReference type="GO" id="GO:0004814">
    <property type="term" value="F:arginine-tRNA ligase activity"/>
    <property type="evidence" value="ECO:0007669"/>
    <property type="project" value="UniProtKB-UniRule"/>
</dbReference>
<keyword evidence="9 11" id="KW-0030">Aminoacyl-tRNA synthetase</keyword>
<dbReference type="SUPFAM" id="SSF47323">
    <property type="entry name" value="Anticodon-binding domain of a subclass of class I aminoacyl-tRNA synthetases"/>
    <property type="match status" value="1"/>
</dbReference>
<dbReference type="EC" id="6.1.1.19" evidence="11"/>
<evidence type="ECO:0000256" key="7">
    <source>
        <dbReference type="ARBA" id="ARBA00022840"/>
    </source>
</evidence>
<dbReference type="InterPro" id="IPR001278">
    <property type="entry name" value="Arg-tRNA-ligase"/>
</dbReference>
<comment type="caution">
    <text evidence="15">The sequence shown here is derived from an EMBL/GenBank/DDBJ whole genome shotgun (WGS) entry which is preliminary data.</text>
</comment>
<evidence type="ECO:0000313" key="15">
    <source>
        <dbReference type="EMBL" id="KPL10290.1"/>
    </source>
</evidence>
<comment type="subunit">
    <text evidence="3 11">Monomer.</text>
</comment>
<name>A0A0S8JLK6_UNCT6</name>
<dbReference type="Gene3D" id="3.40.50.620">
    <property type="entry name" value="HUPs"/>
    <property type="match status" value="1"/>
</dbReference>
<evidence type="ECO:0000256" key="5">
    <source>
        <dbReference type="ARBA" id="ARBA00022598"/>
    </source>
</evidence>
<dbReference type="NCBIfam" id="TIGR00456">
    <property type="entry name" value="argS"/>
    <property type="match status" value="1"/>
</dbReference>
<dbReference type="Gene3D" id="3.30.1360.70">
    <property type="entry name" value="Arginyl tRNA synthetase N-terminal domain"/>
    <property type="match status" value="1"/>
</dbReference>
<dbReference type="SMART" id="SM01016">
    <property type="entry name" value="Arg_tRNA_synt_N"/>
    <property type="match status" value="1"/>
</dbReference>
<comment type="catalytic activity">
    <reaction evidence="10 11">
        <text>tRNA(Arg) + L-arginine + ATP = L-arginyl-tRNA(Arg) + AMP + diphosphate</text>
        <dbReference type="Rhea" id="RHEA:20301"/>
        <dbReference type="Rhea" id="RHEA-COMP:9658"/>
        <dbReference type="Rhea" id="RHEA-COMP:9673"/>
        <dbReference type="ChEBI" id="CHEBI:30616"/>
        <dbReference type="ChEBI" id="CHEBI:32682"/>
        <dbReference type="ChEBI" id="CHEBI:33019"/>
        <dbReference type="ChEBI" id="CHEBI:78442"/>
        <dbReference type="ChEBI" id="CHEBI:78513"/>
        <dbReference type="ChEBI" id="CHEBI:456215"/>
        <dbReference type="EC" id="6.1.1.19"/>
    </reaction>
</comment>
<keyword evidence="4 11" id="KW-0963">Cytoplasm</keyword>
<evidence type="ECO:0000256" key="10">
    <source>
        <dbReference type="ARBA" id="ARBA00049339"/>
    </source>
</evidence>
<dbReference type="GO" id="GO:0006420">
    <property type="term" value="P:arginyl-tRNA aminoacylation"/>
    <property type="evidence" value="ECO:0007669"/>
    <property type="project" value="UniProtKB-UniRule"/>
</dbReference>
<proteinExistence type="inferred from homology"/>
<dbReference type="SUPFAM" id="SSF55190">
    <property type="entry name" value="Arginyl-tRNA synthetase (ArgRS), N-terminal 'additional' domain"/>
    <property type="match status" value="1"/>
</dbReference>
<dbReference type="Pfam" id="PF03485">
    <property type="entry name" value="Arg_tRNA_synt_N"/>
    <property type="match status" value="1"/>
</dbReference>
<dbReference type="Gene3D" id="1.10.730.10">
    <property type="entry name" value="Isoleucyl-tRNA Synthetase, Domain 1"/>
    <property type="match status" value="1"/>
</dbReference>
<evidence type="ECO:0000256" key="4">
    <source>
        <dbReference type="ARBA" id="ARBA00022490"/>
    </source>
</evidence>
<dbReference type="InterPro" id="IPR035684">
    <property type="entry name" value="ArgRS_core"/>
</dbReference>
<comment type="caution">
    <text evidence="11">Lacks conserved residue(s) required for the propagation of feature annotation.</text>
</comment>
<dbReference type="EMBL" id="LJVA01000029">
    <property type="protein sequence ID" value="KPL10290.1"/>
    <property type="molecule type" value="Genomic_DNA"/>
</dbReference>
<reference evidence="15 16" key="1">
    <citation type="journal article" date="2015" name="Microbiome">
        <title>Genomic resolution of linkages in carbon, nitrogen, and sulfur cycling among widespread estuary sediment bacteria.</title>
        <authorList>
            <person name="Baker B.J."/>
            <person name="Lazar C.S."/>
            <person name="Teske A.P."/>
            <person name="Dick G.J."/>
        </authorList>
    </citation>
    <scope>NUCLEOTIDE SEQUENCE [LARGE SCALE GENOMIC DNA]</scope>
    <source>
        <strain evidence="15">SM1_40</strain>
    </source>
</reference>
<keyword evidence="7 11" id="KW-0067">ATP-binding</keyword>
<dbReference type="Pfam" id="PF00750">
    <property type="entry name" value="tRNA-synt_1d"/>
    <property type="match status" value="1"/>
</dbReference>
<feature type="domain" description="DALR anticodon binding" evidence="13">
    <location>
        <begin position="427"/>
        <end position="547"/>
    </location>
</feature>
<dbReference type="InterPro" id="IPR008909">
    <property type="entry name" value="DALR_anticod-bd"/>
</dbReference>
<dbReference type="GO" id="GO:0005737">
    <property type="term" value="C:cytoplasm"/>
    <property type="evidence" value="ECO:0007669"/>
    <property type="project" value="UniProtKB-SubCell"/>
</dbReference>
<dbReference type="CDD" id="cd00671">
    <property type="entry name" value="ArgRS_core"/>
    <property type="match status" value="1"/>
</dbReference>
<keyword evidence="5 11" id="KW-0436">Ligase</keyword>
<evidence type="ECO:0000256" key="11">
    <source>
        <dbReference type="HAMAP-Rule" id="MF_00123"/>
    </source>
</evidence>
<dbReference type="InterPro" id="IPR001412">
    <property type="entry name" value="aa-tRNA-synth_I_CS"/>
</dbReference>
<dbReference type="PATRIC" id="fig|1703773.3.peg.1162"/>
<evidence type="ECO:0000256" key="12">
    <source>
        <dbReference type="RuleBase" id="RU363038"/>
    </source>
</evidence>
<dbReference type="FunFam" id="3.40.50.620:FF:000062">
    <property type="entry name" value="Arginine--tRNA ligase"/>
    <property type="match status" value="1"/>
</dbReference>
<comment type="similarity">
    <text evidence="2 11 12">Belongs to the class-I aminoacyl-tRNA synthetase family.</text>
</comment>
<dbReference type="PROSITE" id="PS00178">
    <property type="entry name" value="AA_TRNA_LIGASE_I"/>
    <property type="match status" value="1"/>
</dbReference>
<evidence type="ECO:0000256" key="9">
    <source>
        <dbReference type="ARBA" id="ARBA00023146"/>
    </source>
</evidence>
<evidence type="ECO:0000256" key="2">
    <source>
        <dbReference type="ARBA" id="ARBA00005594"/>
    </source>
</evidence>
<accession>A0A0S8JLK6</accession>
<dbReference type="Pfam" id="PF05746">
    <property type="entry name" value="DALR_1"/>
    <property type="match status" value="1"/>
</dbReference>
<comment type="subcellular location">
    <subcellularLocation>
        <location evidence="1 11">Cytoplasm</location>
    </subcellularLocation>
</comment>
<dbReference type="Proteomes" id="UP000051035">
    <property type="component" value="Unassembled WGS sequence"/>
</dbReference>
<evidence type="ECO:0000259" key="14">
    <source>
        <dbReference type="SMART" id="SM01016"/>
    </source>
</evidence>
<evidence type="ECO:0000256" key="1">
    <source>
        <dbReference type="ARBA" id="ARBA00004496"/>
    </source>
</evidence>
<dbReference type="FunFam" id="1.10.730.10:FF:000008">
    <property type="entry name" value="Arginine--tRNA ligase"/>
    <property type="match status" value="1"/>
</dbReference>
<keyword evidence="8 11" id="KW-0648">Protein biosynthesis</keyword>
<evidence type="ECO:0000259" key="13">
    <source>
        <dbReference type="SMART" id="SM00836"/>
    </source>
</evidence>
<evidence type="ECO:0000256" key="6">
    <source>
        <dbReference type="ARBA" id="ARBA00022741"/>
    </source>
</evidence>
<feature type="domain" description="Arginyl tRNA synthetase N-terminal" evidence="14">
    <location>
        <begin position="1"/>
        <end position="89"/>
    </location>
</feature>
<dbReference type="InterPro" id="IPR009080">
    <property type="entry name" value="tRNAsynth_Ia_anticodon-bd"/>
</dbReference>